<proteinExistence type="predicted"/>
<feature type="region of interest" description="Disordered" evidence="1">
    <location>
        <begin position="49"/>
        <end position="68"/>
    </location>
</feature>
<protein>
    <submittedName>
        <fullName evidence="2">Uncharacterized protein</fullName>
    </submittedName>
</protein>
<evidence type="ECO:0000313" key="3">
    <source>
        <dbReference type="Proteomes" id="UP000596083"/>
    </source>
</evidence>
<name>A0A7T7KL14_9HYPH</name>
<dbReference type="RefSeq" id="WP_200334351.1">
    <property type="nucleotide sequence ID" value="NZ_CP066786.1"/>
</dbReference>
<sequence>MSSNETDIPFAGKNATRMFRVAAGQNFRFVRQRPAATARKGALRGWLQDLFKGPRPGGPTEGGDDVVD</sequence>
<organism evidence="2 3">
    <name type="scientific">Martelella lutilitoris</name>
    <dbReference type="NCBI Taxonomy" id="2583532"/>
    <lineage>
        <taxon>Bacteria</taxon>
        <taxon>Pseudomonadati</taxon>
        <taxon>Pseudomonadota</taxon>
        <taxon>Alphaproteobacteria</taxon>
        <taxon>Hyphomicrobiales</taxon>
        <taxon>Aurantimonadaceae</taxon>
        <taxon>Martelella</taxon>
    </lineage>
</organism>
<accession>A0A7T7KL14</accession>
<dbReference type="EMBL" id="CP066786">
    <property type="protein sequence ID" value="QQM29449.1"/>
    <property type="molecule type" value="Genomic_DNA"/>
</dbReference>
<evidence type="ECO:0000313" key="2">
    <source>
        <dbReference type="EMBL" id="QQM29449.1"/>
    </source>
</evidence>
<dbReference type="Proteomes" id="UP000596083">
    <property type="component" value="Chromosome"/>
</dbReference>
<dbReference type="AlphaFoldDB" id="A0A7T7KL14"/>
<dbReference type="KEGG" id="mlut:JET14_14140"/>
<gene>
    <name evidence="2" type="ORF">JET14_14140</name>
</gene>
<evidence type="ECO:0000256" key="1">
    <source>
        <dbReference type="SAM" id="MobiDB-lite"/>
    </source>
</evidence>
<reference evidence="2 3" key="1">
    <citation type="submission" date="2020-12" db="EMBL/GenBank/DDBJ databases">
        <authorList>
            <person name="Zheng R.K."/>
            <person name="Sun C.M."/>
        </authorList>
    </citation>
    <scope>NUCLEOTIDE SEQUENCE [LARGE SCALE GENOMIC DNA]</scope>
    <source>
        <strain evidence="2 3">ZRK001</strain>
    </source>
</reference>